<dbReference type="EMBL" id="QXGM01000001">
    <property type="protein sequence ID" value="RSX56109.1"/>
    <property type="molecule type" value="Genomic_DNA"/>
</dbReference>
<dbReference type="GO" id="GO:0016791">
    <property type="term" value="F:phosphatase activity"/>
    <property type="evidence" value="ECO:0007669"/>
    <property type="project" value="TreeGrafter"/>
</dbReference>
<organism evidence="2 3">
    <name type="scientific">Bifidobacterium dolichotidis</name>
    <dbReference type="NCBI Taxonomy" id="2306976"/>
    <lineage>
        <taxon>Bacteria</taxon>
        <taxon>Bacillati</taxon>
        <taxon>Actinomycetota</taxon>
        <taxon>Actinomycetes</taxon>
        <taxon>Bifidobacteriales</taxon>
        <taxon>Bifidobacteriaceae</taxon>
        <taxon>Bifidobacterium</taxon>
    </lineage>
</organism>
<dbReference type="PANTHER" id="PTHR48100:SF1">
    <property type="entry name" value="HISTIDINE PHOSPHATASE FAMILY PROTEIN-RELATED"/>
    <property type="match status" value="1"/>
</dbReference>
<dbReference type="CDD" id="cd07067">
    <property type="entry name" value="HP_PGM_like"/>
    <property type="match status" value="1"/>
</dbReference>
<accession>A0A430FTB2</accession>
<dbReference type="Pfam" id="PF00300">
    <property type="entry name" value="His_Phos_1"/>
    <property type="match status" value="2"/>
</dbReference>
<keyword evidence="3" id="KW-1185">Reference proteome</keyword>
<reference evidence="2 3" key="1">
    <citation type="submission" date="2018-09" db="EMBL/GenBank/DDBJ databases">
        <title>Characterization of the phylogenetic diversity of five novel species belonging to the genus Bifidobacterium.</title>
        <authorList>
            <person name="Lugli G.A."/>
            <person name="Duranti S."/>
            <person name="Milani C."/>
        </authorList>
    </citation>
    <scope>NUCLEOTIDE SEQUENCE [LARGE SCALE GENOMIC DNA]</scope>
    <source>
        <strain evidence="2 3">2036B</strain>
    </source>
</reference>
<dbReference type="GO" id="GO:0005737">
    <property type="term" value="C:cytoplasm"/>
    <property type="evidence" value="ECO:0007669"/>
    <property type="project" value="TreeGrafter"/>
</dbReference>
<proteinExistence type="predicted"/>
<dbReference type="Gene3D" id="3.40.50.1240">
    <property type="entry name" value="Phosphoglycerate mutase-like"/>
    <property type="match status" value="2"/>
</dbReference>
<dbReference type="AlphaFoldDB" id="A0A430FTB2"/>
<evidence type="ECO:0000313" key="2">
    <source>
        <dbReference type="EMBL" id="RSX56109.1"/>
    </source>
</evidence>
<feature type="binding site" evidence="1">
    <location>
        <begin position="171"/>
        <end position="172"/>
    </location>
    <ligand>
        <name>substrate</name>
    </ligand>
</feature>
<dbReference type="SUPFAM" id="SSF53254">
    <property type="entry name" value="Phosphoglycerate mutase-like"/>
    <property type="match status" value="2"/>
</dbReference>
<dbReference type="SMART" id="SM00855">
    <property type="entry name" value="PGAM"/>
    <property type="match status" value="1"/>
</dbReference>
<evidence type="ECO:0000256" key="1">
    <source>
        <dbReference type="PIRSR" id="PIRSR613078-2"/>
    </source>
</evidence>
<protein>
    <submittedName>
        <fullName evidence="2">Phosphoglycerate mutase</fullName>
    </submittedName>
</protein>
<dbReference type="PANTHER" id="PTHR48100">
    <property type="entry name" value="BROAD-SPECIFICITY PHOSPHATASE YOR283W-RELATED"/>
    <property type="match status" value="1"/>
</dbReference>
<sequence>MIQSVVLMRHGRTAFNLARRMQGCIDVPLDIVGHWQVDQSAYVLAQRYYWAKVSQISDVERGDAASTLSAFMSPTVPRDYESPNEGRDETLAELGRDVAQQYRQAPAAHRYMQVYSSDLLRAQQTAHAFADILGLDVQTDTRLRERDFGQWEGMTRAEIAEKFPEAYESWRRHEGGEEAYGVESRHAVGERGARAICSLVAHANATHADLDGTLFIVSHGSWINATVQTLIGIDVDDLSILSGMRNAFWTTLTPPEGTDPQPGKWILESYDEGPALAQVMDWDNGPEMLRTSDMPQWTEINGPKA</sequence>
<dbReference type="InterPro" id="IPR050275">
    <property type="entry name" value="PGM_Phosphatase"/>
</dbReference>
<gene>
    <name evidence="2" type="ORF">D2E26_0672</name>
</gene>
<comment type="caution">
    <text evidence="2">The sequence shown here is derived from an EMBL/GenBank/DDBJ whole genome shotgun (WGS) entry which is preliminary data.</text>
</comment>
<dbReference type="InterPro" id="IPR013078">
    <property type="entry name" value="His_Pase_superF_clade-1"/>
</dbReference>
<dbReference type="Proteomes" id="UP000287609">
    <property type="component" value="Unassembled WGS sequence"/>
</dbReference>
<dbReference type="InterPro" id="IPR029033">
    <property type="entry name" value="His_PPase_superfam"/>
</dbReference>
<evidence type="ECO:0000313" key="3">
    <source>
        <dbReference type="Proteomes" id="UP000287609"/>
    </source>
</evidence>
<dbReference type="OrthoDB" id="4697614at2"/>
<name>A0A430FTB2_9BIFI</name>
<dbReference type="RefSeq" id="WP_125963254.1">
    <property type="nucleotide sequence ID" value="NZ_QXGM01000001.1"/>
</dbReference>
<feature type="binding site" evidence="1">
    <location>
        <position position="121"/>
    </location>
    <ligand>
        <name>substrate</name>
    </ligand>
</feature>